<dbReference type="PROSITE" id="PS51186">
    <property type="entry name" value="GNAT"/>
    <property type="match status" value="1"/>
</dbReference>
<dbReference type="InterPro" id="IPR000182">
    <property type="entry name" value="GNAT_dom"/>
</dbReference>
<comment type="caution">
    <text evidence="2">The sequence shown here is derived from an EMBL/GenBank/DDBJ whole genome shotgun (WGS) entry which is preliminary data.</text>
</comment>
<proteinExistence type="predicted"/>
<accession>A0ABW2L4C0</accession>
<sequence>MNRLLTTDRLILRPIRMEDAEAITRWVSDRRVAEMTTLIPHPFALANAIEWLERVTADDAGQGDQVFAITLRESGELIGCIGLHGDEKAPWAEFGYWLGVPFWGNGYAAEALSEILRFGFEDRGLRRIEACHFAHNPASGRVMQKAGLVHEGTQKLRCQRNEQLFDRVNYGLIDEDWRAANIR</sequence>
<dbReference type="GO" id="GO:0016746">
    <property type="term" value="F:acyltransferase activity"/>
    <property type="evidence" value="ECO:0007669"/>
    <property type="project" value="UniProtKB-KW"/>
</dbReference>
<keyword evidence="2" id="KW-0012">Acyltransferase</keyword>
<dbReference type="InterPro" id="IPR051531">
    <property type="entry name" value="N-acetyltransferase"/>
</dbReference>
<dbReference type="Proteomes" id="UP001596472">
    <property type="component" value="Unassembled WGS sequence"/>
</dbReference>
<dbReference type="RefSeq" id="WP_379709547.1">
    <property type="nucleotide sequence ID" value="NZ_JBHTBS010000002.1"/>
</dbReference>
<gene>
    <name evidence="2" type="ORF">ACFQY0_04365</name>
</gene>
<evidence type="ECO:0000259" key="1">
    <source>
        <dbReference type="PROSITE" id="PS51186"/>
    </source>
</evidence>
<keyword evidence="2" id="KW-0808">Transferase</keyword>
<name>A0ABW2L4C0_9BACT</name>
<dbReference type="Gene3D" id="3.40.630.30">
    <property type="match status" value="1"/>
</dbReference>
<dbReference type="PANTHER" id="PTHR43792">
    <property type="entry name" value="GNAT FAMILY, PUTATIVE (AFU_ORTHOLOGUE AFUA_3G00765)-RELATED-RELATED"/>
    <property type="match status" value="1"/>
</dbReference>
<dbReference type="InterPro" id="IPR016181">
    <property type="entry name" value="Acyl_CoA_acyltransferase"/>
</dbReference>
<dbReference type="Pfam" id="PF13302">
    <property type="entry name" value="Acetyltransf_3"/>
    <property type="match status" value="1"/>
</dbReference>
<dbReference type="SUPFAM" id="SSF55729">
    <property type="entry name" value="Acyl-CoA N-acyltransferases (Nat)"/>
    <property type="match status" value="1"/>
</dbReference>
<organism evidence="2 3">
    <name type="scientific">Haloferula chungangensis</name>
    <dbReference type="NCBI Taxonomy" id="1048331"/>
    <lineage>
        <taxon>Bacteria</taxon>
        <taxon>Pseudomonadati</taxon>
        <taxon>Verrucomicrobiota</taxon>
        <taxon>Verrucomicrobiia</taxon>
        <taxon>Verrucomicrobiales</taxon>
        <taxon>Verrucomicrobiaceae</taxon>
        <taxon>Haloferula</taxon>
    </lineage>
</organism>
<evidence type="ECO:0000313" key="3">
    <source>
        <dbReference type="Proteomes" id="UP001596472"/>
    </source>
</evidence>
<dbReference type="EMBL" id="JBHTBS010000002">
    <property type="protein sequence ID" value="MFC7336401.1"/>
    <property type="molecule type" value="Genomic_DNA"/>
</dbReference>
<reference evidence="3" key="1">
    <citation type="journal article" date="2019" name="Int. J. Syst. Evol. Microbiol.">
        <title>The Global Catalogue of Microorganisms (GCM) 10K type strain sequencing project: providing services to taxonomists for standard genome sequencing and annotation.</title>
        <authorList>
            <consortium name="The Broad Institute Genomics Platform"/>
            <consortium name="The Broad Institute Genome Sequencing Center for Infectious Disease"/>
            <person name="Wu L."/>
            <person name="Ma J."/>
        </authorList>
    </citation>
    <scope>NUCLEOTIDE SEQUENCE [LARGE SCALE GENOMIC DNA]</scope>
    <source>
        <strain evidence="3">CGMCC 4.1467</strain>
    </source>
</reference>
<dbReference type="EC" id="2.3.-.-" evidence="2"/>
<feature type="domain" description="N-acetyltransferase" evidence="1">
    <location>
        <begin position="10"/>
        <end position="171"/>
    </location>
</feature>
<protein>
    <submittedName>
        <fullName evidence="2">GNAT family N-acetyltransferase</fullName>
        <ecNumber evidence="2">2.3.-.-</ecNumber>
    </submittedName>
</protein>
<evidence type="ECO:0000313" key="2">
    <source>
        <dbReference type="EMBL" id="MFC7336401.1"/>
    </source>
</evidence>
<keyword evidence="3" id="KW-1185">Reference proteome</keyword>